<dbReference type="PANTHER" id="PTHR43301">
    <property type="entry name" value="ARABINAN ENDO-1,5-ALPHA-L-ARABINOSIDASE"/>
    <property type="match status" value="1"/>
</dbReference>
<dbReference type="Pfam" id="PF04616">
    <property type="entry name" value="Glyco_hydro_43"/>
    <property type="match status" value="1"/>
</dbReference>
<reference evidence="10" key="1">
    <citation type="submission" date="2018-09" db="EMBL/GenBank/DDBJ databases">
        <authorList>
            <person name="Livingstone P.G."/>
            <person name="Whitworth D.E."/>
        </authorList>
    </citation>
    <scope>NUCLEOTIDE SEQUENCE [LARGE SCALE GENOMIC DNA]</scope>
    <source>
        <strain evidence="10">AB050A</strain>
    </source>
</reference>
<dbReference type="SUPFAM" id="SSF49899">
    <property type="entry name" value="Concanavalin A-like lectins/glucanases"/>
    <property type="match status" value="1"/>
</dbReference>
<comment type="caution">
    <text evidence="9">The sequence shown here is derived from an EMBL/GenBank/DDBJ whole genome shotgun (WGS) entry which is preliminary data.</text>
</comment>
<dbReference type="RefSeq" id="WP_120559886.1">
    <property type="nucleotide sequence ID" value="NZ_RAWK01000320.1"/>
</dbReference>
<evidence type="ECO:0000256" key="2">
    <source>
        <dbReference type="ARBA" id="ARBA00009865"/>
    </source>
</evidence>
<comment type="pathway">
    <text evidence="1">Glycan metabolism; L-arabinan degradation.</text>
</comment>
<organism evidence="9 10">
    <name type="scientific">Corallococcus aberystwythensis</name>
    <dbReference type="NCBI Taxonomy" id="2316722"/>
    <lineage>
        <taxon>Bacteria</taxon>
        <taxon>Pseudomonadati</taxon>
        <taxon>Myxococcota</taxon>
        <taxon>Myxococcia</taxon>
        <taxon>Myxococcales</taxon>
        <taxon>Cystobacterineae</taxon>
        <taxon>Myxococcaceae</taxon>
        <taxon>Corallococcus</taxon>
    </lineage>
</organism>
<dbReference type="Pfam" id="PF17851">
    <property type="entry name" value="GH43_C2"/>
    <property type="match status" value="1"/>
</dbReference>
<sequence length="589" mass="64207">PPPPPPPPPPGPVTKNFTNPLQIAAPGGGHVETCADPTIIRGQQEGDTGWYMYCTTDPLNDQDKDSAGRYRRHLIPTLQSYDLVSWTYVGDAFSAPPAWARPETALWAPEITFFGGKYYLYYTVVDTVAGGSAIGVATSTSPMGPWTHADQATVEPHDAPCCKGERRWVFDPEVLIAADGNKYIYYGSYFGGISVRQLSEDGLTSAVASQVEVTIPNRYEAANIIKHGDYYYLLGSSTNCCNGPLSGYSVFAGRSLSPLGPFVDREGVPLTAARVGGTPVLSLNGNRWVGPGHNTFLTDLGGQDWILYHAIDTANPYMAPTENGDLLPRRPVLMDALDWVDEWPVVRGGQGPSDTEQPAPAAEAEDTKSRYTMVLAKQDEPGALLPAASDEFTGSVLGGQWNWERPPPPSDFGLEDGTFRFNTQGADLFEDVDNASILWEQAPTGNYLVETKLKMNLPPEGCCQNYVQAGLVIHSDEDNYVKLVQFSYWDTRQVAFAKEVGPGVPARYPRYGETAGGPADETLWLRVARRIVGQEESFTAYSSRDGSYWSRAGTWTHKLGTGARIGLVSQAGAGFVAHFDHVRVYELKD</sequence>
<evidence type="ECO:0000256" key="6">
    <source>
        <dbReference type="RuleBase" id="RU361187"/>
    </source>
</evidence>
<evidence type="ECO:0000313" key="10">
    <source>
        <dbReference type="Proteomes" id="UP000267003"/>
    </source>
</evidence>
<evidence type="ECO:0000256" key="5">
    <source>
        <dbReference type="PIRSR" id="PIRSR606710-2"/>
    </source>
</evidence>
<evidence type="ECO:0000256" key="4">
    <source>
        <dbReference type="ARBA" id="ARBA00023295"/>
    </source>
</evidence>
<dbReference type="GO" id="GO:0004553">
    <property type="term" value="F:hydrolase activity, hydrolyzing O-glycosyl compounds"/>
    <property type="evidence" value="ECO:0007669"/>
    <property type="project" value="InterPro"/>
</dbReference>
<dbReference type="OrthoDB" id="9801455at2"/>
<accession>A0A3A8PH10</accession>
<dbReference type="Gene3D" id="2.115.10.20">
    <property type="entry name" value="Glycosyl hydrolase domain, family 43"/>
    <property type="match status" value="1"/>
</dbReference>
<dbReference type="InterPro" id="IPR050727">
    <property type="entry name" value="GH43_arabinanases"/>
</dbReference>
<dbReference type="AlphaFoldDB" id="A0A3A8PH10"/>
<protein>
    <submittedName>
        <fullName evidence="9">Arabinan endo-1,5-alpha-L-arabinosidase</fullName>
    </submittedName>
</protein>
<dbReference type="EMBL" id="RAWK01000320">
    <property type="protein sequence ID" value="RKH55637.1"/>
    <property type="molecule type" value="Genomic_DNA"/>
</dbReference>
<dbReference type="InterPro" id="IPR013320">
    <property type="entry name" value="ConA-like_dom_sf"/>
</dbReference>
<evidence type="ECO:0000259" key="8">
    <source>
        <dbReference type="Pfam" id="PF17851"/>
    </source>
</evidence>
<dbReference type="Proteomes" id="UP000267003">
    <property type="component" value="Unassembled WGS sequence"/>
</dbReference>
<evidence type="ECO:0000256" key="3">
    <source>
        <dbReference type="ARBA" id="ARBA00022801"/>
    </source>
</evidence>
<keyword evidence="10" id="KW-1185">Reference proteome</keyword>
<dbReference type="GO" id="GO:0005975">
    <property type="term" value="P:carbohydrate metabolic process"/>
    <property type="evidence" value="ECO:0007669"/>
    <property type="project" value="InterPro"/>
</dbReference>
<keyword evidence="4 6" id="KW-0326">Glycosidase</keyword>
<dbReference type="PANTHER" id="PTHR43301:SF3">
    <property type="entry name" value="ARABINAN ENDO-1,5-ALPHA-L-ARABINOSIDASE A-RELATED"/>
    <property type="match status" value="1"/>
</dbReference>
<keyword evidence="3 6" id="KW-0378">Hydrolase</keyword>
<dbReference type="CDD" id="cd18616">
    <property type="entry name" value="GH43_ABN-like"/>
    <property type="match status" value="1"/>
</dbReference>
<feature type="non-terminal residue" evidence="9">
    <location>
        <position position="1"/>
    </location>
</feature>
<dbReference type="SUPFAM" id="SSF75005">
    <property type="entry name" value="Arabinanase/levansucrase/invertase"/>
    <property type="match status" value="1"/>
</dbReference>
<gene>
    <name evidence="9" type="ORF">D7W81_35870</name>
</gene>
<dbReference type="InterPro" id="IPR023296">
    <property type="entry name" value="Glyco_hydro_beta-prop_sf"/>
</dbReference>
<name>A0A3A8PH10_9BACT</name>
<proteinExistence type="inferred from homology"/>
<dbReference type="InterPro" id="IPR006710">
    <property type="entry name" value="Glyco_hydro_43"/>
</dbReference>
<comment type="similarity">
    <text evidence="2 6">Belongs to the glycosyl hydrolase 43 family.</text>
</comment>
<evidence type="ECO:0000256" key="1">
    <source>
        <dbReference type="ARBA" id="ARBA00004834"/>
    </source>
</evidence>
<feature type="region of interest" description="Disordered" evidence="7">
    <location>
        <begin position="346"/>
        <end position="367"/>
    </location>
</feature>
<evidence type="ECO:0000256" key="7">
    <source>
        <dbReference type="SAM" id="MobiDB-lite"/>
    </source>
</evidence>
<dbReference type="InterPro" id="IPR041542">
    <property type="entry name" value="GH43_C2"/>
</dbReference>
<evidence type="ECO:0000313" key="9">
    <source>
        <dbReference type="EMBL" id="RKH55637.1"/>
    </source>
</evidence>
<dbReference type="Gene3D" id="2.60.120.200">
    <property type="match status" value="1"/>
</dbReference>
<feature type="domain" description="Beta-xylosidase C-terminal Concanavalin A-like" evidence="8">
    <location>
        <begin position="389"/>
        <end position="584"/>
    </location>
</feature>
<feature type="site" description="Important for catalytic activity, responsible for pKa modulation of the active site Glu and correct orientation of both the proton donor and substrate" evidence="5">
    <location>
        <position position="171"/>
    </location>
</feature>